<reference evidence="11" key="1">
    <citation type="submission" date="2021-01" db="EMBL/GenBank/DDBJ databases">
        <title>Modified the classification status of verrucomicrobia.</title>
        <authorList>
            <person name="Feng X."/>
        </authorList>
    </citation>
    <scope>NUCLEOTIDE SEQUENCE</scope>
    <source>
        <strain evidence="11">5K15</strain>
    </source>
</reference>
<evidence type="ECO:0000256" key="8">
    <source>
        <dbReference type="NCBIfam" id="TIGR04265"/>
    </source>
</evidence>
<dbReference type="PROSITE" id="PS50035">
    <property type="entry name" value="PLD"/>
    <property type="match status" value="2"/>
</dbReference>
<evidence type="ECO:0000259" key="10">
    <source>
        <dbReference type="PROSITE" id="PS50035"/>
    </source>
</evidence>
<dbReference type="InterPro" id="IPR001736">
    <property type="entry name" value="PLipase_D/transphosphatidylase"/>
</dbReference>
<feature type="transmembrane region" description="Helical" evidence="9">
    <location>
        <begin position="58"/>
        <end position="79"/>
    </location>
</feature>
<evidence type="ECO:0000256" key="1">
    <source>
        <dbReference type="ARBA" id="ARBA00004236"/>
    </source>
</evidence>
<feature type="domain" description="PLD phosphodiesterase" evidence="10">
    <location>
        <begin position="236"/>
        <end position="263"/>
    </location>
</feature>
<dbReference type="Proteomes" id="UP000634206">
    <property type="component" value="Unassembled WGS sequence"/>
</dbReference>
<gene>
    <name evidence="11" type="primary">cls</name>
    <name evidence="11" type="ORF">JIN83_09515</name>
</gene>
<evidence type="ECO:0000256" key="3">
    <source>
        <dbReference type="ARBA" id="ARBA00022679"/>
    </source>
</evidence>
<keyword evidence="6 9" id="KW-1133">Transmembrane helix</keyword>
<proteinExistence type="predicted"/>
<keyword evidence="7 9" id="KW-0472">Membrane</keyword>
<dbReference type="GO" id="GO:0008808">
    <property type="term" value="F:cardiolipin synthase activity"/>
    <property type="evidence" value="ECO:0007669"/>
    <property type="project" value="UniProtKB-UniRule"/>
</dbReference>
<dbReference type="AlphaFoldDB" id="A0AAE2VDZ6"/>
<sequence>MMQLSDRYEKLKNGLKGMLEFRKRHRVKLKRYLLITMHILGVVSSFDAVMNTRTSQGAIAWVVSLNTLPVVAVPAYWVFGSNDFDNYIEERRSHREKLRPLAQRLMREEGVSAVELQDQSPLANSLRSLSLLPITHSNKVELLVDGRNTYDSIFESILEAESYALVQFYIIRDDDTGQRFRDLLIEKARQGVAVYLLYDDYGCIDIGEDYLAPLRSAGVRVSSFLDLVGPANGLQLNFRNHRKIVIVDGAVGFVGGLNVGDEYLGLHPELTPWRDSHVKVSGPVVTYLQIPFVEDWHWATGEWLETLDWNPVDKAIVNETSPKIDPQGVSAICVPSGPSDDVQTCNLFYQAAINAAEKRIWLSTPYFVPDESFIHALQLAALRGVEVKLIIPENSDSTLVNLSMQSYFAELHQLGIEIYRYQEGFLHQKVMLVDDHFCAYGSANLDNRSFRLNFEVMVGFFSKDFARKTEAMLTEDMANSQLAPEGQLLDRNLFYRFSVRVSRLLAPIQ</sequence>
<dbReference type="EC" id="2.7.8.-" evidence="8"/>
<dbReference type="GO" id="GO:0032049">
    <property type="term" value="P:cardiolipin biosynthetic process"/>
    <property type="evidence" value="ECO:0007669"/>
    <property type="project" value="UniProtKB-UniRule"/>
</dbReference>
<name>A0AAE2VDZ6_9BACT</name>
<dbReference type="SMART" id="SM00155">
    <property type="entry name" value="PLDc"/>
    <property type="match status" value="2"/>
</dbReference>
<evidence type="ECO:0000256" key="5">
    <source>
        <dbReference type="ARBA" id="ARBA00022737"/>
    </source>
</evidence>
<keyword evidence="4 9" id="KW-0812">Transmembrane</keyword>
<protein>
    <recommendedName>
        <fullName evidence="8">Cardiolipin synthase</fullName>
        <ecNumber evidence="8">2.7.8.-</ecNumber>
    </recommendedName>
</protein>
<organism evidence="11 12">
    <name type="scientific">Oceaniferula flava</name>
    <dbReference type="NCBI Taxonomy" id="2800421"/>
    <lineage>
        <taxon>Bacteria</taxon>
        <taxon>Pseudomonadati</taxon>
        <taxon>Verrucomicrobiota</taxon>
        <taxon>Verrucomicrobiia</taxon>
        <taxon>Verrucomicrobiales</taxon>
        <taxon>Verrucomicrobiaceae</taxon>
        <taxon>Oceaniferula</taxon>
    </lineage>
</organism>
<dbReference type="RefSeq" id="WP_309489807.1">
    <property type="nucleotide sequence ID" value="NZ_JAENIG010000005.1"/>
</dbReference>
<evidence type="ECO:0000256" key="2">
    <source>
        <dbReference type="ARBA" id="ARBA00022475"/>
    </source>
</evidence>
<dbReference type="PANTHER" id="PTHR21248:SF22">
    <property type="entry name" value="PHOSPHOLIPASE D"/>
    <property type="match status" value="1"/>
</dbReference>
<evidence type="ECO:0000256" key="6">
    <source>
        <dbReference type="ARBA" id="ARBA00022989"/>
    </source>
</evidence>
<dbReference type="SUPFAM" id="SSF56024">
    <property type="entry name" value="Phospholipase D/nuclease"/>
    <property type="match status" value="2"/>
</dbReference>
<keyword evidence="2" id="KW-1003">Cell membrane</keyword>
<evidence type="ECO:0000256" key="7">
    <source>
        <dbReference type="ARBA" id="ARBA00023136"/>
    </source>
</evidence>
<dbReference type="InterPro" id="IPR022924">
    <property type="entry name" value="Cardiolipin_synthase"/>
</dbReference>
<dbReference type="EMBL" id="JAENIG010000005">
    <property type="protein sequence ID" value="MBK1855194.1"/>
    <property type="molecule type" value="Genomic_DNA"/>
</dbReference>
<dbReference type="InterPro" id="IPR025202">
    <property type="entry name" value="PLD-like_dom"/>
</dbReference>
<evidence type="ECO:0000313" key="11">
    <source>
        <dbReference type="EMBL" id="MBK1855194.1"/>
    </source>
</evidence>
<keyword evidence="3" id="KW-0808">Transferase</keyword>
<dbReference type="GO" id="GO:0005886">
    <property type="term" value="C:plasma membrane"/>
    <property type="evidence" value="ECO:0007669"/>
    <property type="project" value="UniProtKB-SubCell"/>
</dbReference>
<evidence type="ECO:0000313" key="12">
    <source>
        <dbReference type="Proteomes" id="UP000634206"/>
    </source>
</evidence>
<feature type="domain" description="PLD phosphodiesterase" evidence="10">
    <location>
        <begin position="422"/>
        <end position="449"/>
    </location>
</feature>
<dbReference type="Pfam" id="PF13091">
    <property type="entry name" value="PLDc_2"/>
    <property type="match status" value="2"/>
</dbReference>
<keyword evidence="5" id="KW-0677">Repeat</keyword>
<dbReference type="NCBIfam" id="TIGR04265">
    <property type="entry name" value="bac_cardiolipin"/>
    <property type="match status" value="1"/>
</dbReference>
<keyword evidence="12" id="KW-1185">Reference proteome</keyword>
<comment type="caution">
    <text evidence="11">The sequence shown here is derived from an EMBL/GenBank/DDBJ whole genome shotgun (WGS) entry which is preliminary data.</text>
</comment>
<accession>A0AAE2VDZ6</accession>
<evidence type="ECO:0000256" key="4">
    <source>
        <dbReference type="ARBA" id="ARBA00022692"/>
    </source>
</evidence>
<evidence type="ECO:0000256" key="9">
    <source>
        <dbReference type="SAM" id="Phobius"/>
    </source>
</evidence>
<comment type="subcellular location">
    <subcellularLocation>
        <location evidence="1">Cell membrane</location>
    </subcellularLocation>
</comment>
<dbReference type="PANTHER" id="PTHR21248">
    <property type="entry name" value="CARDIOLIPIN SYNTHASE"/>
    <property type="match status" value="1"/>
</dbReference>
<dbReference type="Gene3D" id="3.30.870.10">
    <property type="entry name" value="Endonuclease Chain A"/>
    <property type="match status" value="2"/>
</dbReference>